<proteinExistence type="predicted"/>
<organism evidence="2 3">
    <name type="scientific">Tetrahymena thermophila (strain SB210)</name>
    <dbReference type="NCBI Taxonomy" id="312017"/>
    <lineage>
        <taxon>Eukaryota</taxon>
        <taxon>Sar</taxon>
        <taxon>Alveolata</taxon>
        <taxon>Ciliophora</taxon>
        <taxon>Intramacronucleata</taxon>
        <taxon>Oligohymenophorea</taxon>
        <taxon>Hymenostomatida</taxon>
        <taxon>Tetrahymenina</taxon>
        <taxon>Tetrahymenidae</taxon>
        <taxon>Tetrahymena</taxon>
    </lineage>
</organism>
<accession>W7X3D3</accession>
<protein>
    <submittedName>
        <fullName evidence="2">Transmembrane protein, putative</fullName>
    </submittedName>
</protein>
<evidence type="ECO:0000256" key="1">
    <source>
        <dbReference type="SAM" id="Phobius"/>
    </source>
</evidence>
<evidence type="ECO:0000313" key="2">
    <source>
        <dbReference type="EMBL" id="EWS71957.1"/>
    </source>
</evidence>
<dbReference type="GeneID" id="24440294"/>
<dbReference type="InParanoid" id="W7X3D3"/>
<keyword evidence="3" id="KW-1185">Reference proteome</keyword>
<keyword evidence="1" id="KW-0472">Membrane</keyword>
<keyword evidence="1 2" id="KW-0812">Transmembrane</keyword>
<gene>
    <name evidence="2" type="ORF">TTHERM_000703948</name>
</gene>
<dbReference type="AlphaFoldDB" id="W7X3D3"/>
<reference evidence="3" key="1">
    <citation type="journal article" date="2006" name="PLoS Biol.">
        <title>Macronuclear genome sequence of the ciliate Tetrahymena thermophila, a model eukaryote.</title>
        <authorList>
            <person name="Eisen J.A."/>
            <person name="Coyne R.S."/>
            <person name="Wu M."/>
            <person name="Wu D."/>
            <person name="Thiagarajan M."/>
            <person name="Wortman J.R."/>
            <person name="Badger J.H."/>
            <person name="Ren Q."/>
            <person name="Amedeo P."/>
            <person name="Jones K.M."/>
            <person name="Tallon L.J."/>
            <person name="Delcher A.L."/>
            <person name="Salzberg S.L."/>
            <person name="Silva J.C."/>
            <person name="Haas B.J."/>
            <person name="Majoros W.H."/>
            <person name="Farzad M."/>
            <person name="Carlton J.M."/>
            <person name="Smith R.K. Jr."/>
            <person name="Garg J."/>
            <person name="Pearlman R.E."/>
            <person name="Karrer K.M."/>
            <person name="Sun L."/>
            <person name="Manning G."/>
            <person name="Elde N.C."/>
            <person name="Turkewitz A.P."/>
            <person name="Asai D.J."/>
            <person name="Wilkes D.E."/>
            <person name="Wang Y."/>
            <person name="Cai H."/>
            <person name="Collins K."/>
            <person name="Stewart B.A."/>
            <person name="Lee S.R."/>
            <person name="Wilamowska K."/>
            <person name="Weinberg Z."/>
            <person name="Ruzzo W.L."/>
            <person name="Wloga D."/>
            <person name="Gaertig J."/>
            <person name="Frankel J."/>
            <person name="Tsao C.-C."/>
            <person name="Gorovsky M.A."/>
            <person name="Keeling P.J."/>
            <person name="Waller R.F."/>
            <person name="Patron N.J."/>
            <person name="Cherry J.M."/>
            <person name="Stover N.A."/>
            <person name="Krieger C.J."/>
            <person name="del Toro C."/>
            <person name="Ryder H.F."/>
            <person name="Williamson S.C."/>
            <person name="Barbeau R.A."/>
            <person name="Hamilton E.P."/>
            <person name="Orias E."/>
        </authorList>
    </citation>
    <scope>NUCLEOTIDE SEQUENCE [LARGE SCALE GENOMIC DNA]</scope>
    <source>
        <strain evidence="3">SB210</strain>
    </source>
</reference>
<dbReference type="EMBL" id="GG662460">
    <property type="protein sequence ID" value="EWS71957.1"/>
    <property type="molecule type" value="Genomic_DNA"/>
</dbReference>
<dbReference type="Proteomes" id="UP000009168">
    <property type="component" value="Unassembled WGS sequence"/>
</dbReference>
<feature type="transmembrane region" description="Helical" evidence="1">
    <location>
        <begin position="82"/>
        <end position="101"/>
    </location>
</feature>
<dbReference type="RefSeq" id="XP_012655517.1">
    <property type="nucleotide sequence ID" value="XM_012800063.1"/>
</dbReference>
<keyword evidence="1" id="KW-1133">Transmembrane helix</keyword>
<dbReference type="KEGG" id="tet:TTHERM_000703948"/>
<sequence>MFMQMQYLLNDFTHHPCNVSNVASFPLQAFDHQLITFFISSFQFHLFSLYFLSTILLNSFYFLVLFFSSVFHFFFFQLFSFFIFFIYAISFHLIFLSFYLHSQYLFSANFKQRPANKVNYQSIYLSFFLSNLQQISKAIKFKYLLLSYSKQIKTGAFNYFEGILASKQIVFYLSQQFPFIFQDQQIKKFIYKK</sequence>
<name>W7X3D3_TETTS</name>
<evidence type="ECO:0000313" key="3">
    <source>
        <dbReference type="Proteomes" id="UP000009168"/>
    </source>
</evidence>